<feature type="compositionally biased region" description="Basic and acidic residues" evidence="1">
    <location>
        <begin position="152"/>
        <end position="163"/>
    </location>
</feature>
<protein>
    <submittedName>
        <fullName evidence="3">Uncharacterized protein</fullName>
    </submittedName>
</protein>
<evidence type="ECO:0000256" key="2">
    <source>
        <dbReference type="SAM" id="SignalP"/>
    </source>
</evidence>
<evidence type="ECO:0000256" key="1">
    <source>
        <dbReference type="SAM" id="MobiDB-lite"/>
    </source>
</evidence>
<evidence type="ECO:0000313" key="4">
    <source>
        <dbReference type="Proteomes" id="UP001303046"/>
    </source>
</evidence>
<comment type="caution">
    <text evidence="3">The sequence shown here is derived from an EMBL/GenBank/DDBJ whole genome shotgun (WGS) entry which is preliminary data.</text>
</comment>
<organism evidence="3 4">
    <name type="scientific">Necator americanus</name>
    <name type="common">Human hookworm</name>
    <dbReference type="NCBI Taxonomy" id="51031"/>
    <lineage>
        <taxon>Eukaryota</taxon>
        <taxon>Metazoa</taxon>
        <taxon>Ecdysozoa</taxon>
        <taxon>Nematoda</taxon>
        <taxon>Chromadorea</taxon>
        <taxon>Rhabditida</taxon>
        <taxon>Rhabditina</taxon>
        <taxon>Rhabditomorpha</taxon>
        <taxon>Strongyloidea</taxon>
        <taxon>Ancylostomatidae</taxon>
        <taxon>Bunostominae</taxon>
        <taxon>Necator</taxon>
    </lineage>
</organism>
<evidence type="ECO:0000313" key="3">
    <source>
        <dbReference type="EMBL" id="KAK6752687.1"/>
    </source>
</evidence>
<feature type="compositionally biased region" description="Basic residues" evidence="1">
    <location>
        <begin position="138"/>
        <end position="151"/>
    </location>
</feature>
<accession>A0ABR1DQH3</accession>
<keyword evidence="2" id="KW-0732">Signal</keyword>
<sequence>MHLMWFTCLLVLVLARPKSDEKNSNRSEKQGKGPHGRRTPWTKVGNPWTRNGMEDPNGNKQPNENNTDDYDYDGPCPEGILIEVPDYDNRNPRGGGNGYYPWSNNGYGAPWQGGENNYPWNPWNGRFYNSQPTGRRQIPSKRRGNGNRRPRGPLEHIGDDTETRGNSGSFALKEREKRSMMPMN</sequence>
<feature type="compositionally biased region" description="Basic and acidic residues" evidence="1">
    <location>
        <begin position="18"/>
        <end position="31"/>
    </location>
</feature>
<keyword evidence="4" id="KW-1185">Reference proteome</keyword>
<feature type="compositionally biased region" description="Basic and acidic residues" evidence="1">
    <location>
        <begin position="172"/>
        <end position="184"/>
    </location>
</feature>
<feature type="signal peptide" evidence="2">
    <location>
        <begin position="1"/>
        <end position="15"/>
    </location>
</feature>
<feature type="chain" id="PRO_5045948012" evidence="2">
    <location>
        <begin position="16"/>
        <end position="184"/>
    </location>
</feature>
<feature type="region of interest" description="Disordered" evidence="1">
    <location>
        <begin position="18"/>
        <end position="74"/>
    </location>
</feature>
<feature type="region of interest" description="Disordered" evidence="1">
    <location>
        <begin position="128"/>
        <end position="184"/>
    </location>
</feature>
<reference evidence="3 4" key="1">
    <citation type="submission" date="2023-08" db="EMBL/GenBank/DDBJ databases">
        <title>A Necator americanus chromosomal reference genome.</title>
        <authorList>
            <person name="Ilik V."/>
            <person name="Petrzelkova K.J."/>
            <person name="Pardy F."/>
            <person name="Fuh T."/>
            <person name="Niatou-Singa F.S."/>
            <person name="Gouil Q."/>
            <person name="Baker L."/>
            <person name="Ritchie M.E."/>
            <person name="Jex A.R."/>
            <person name="Gazzola D."/>
            <person name="Li H."/>
            <person name="Toshio Fujiwara R."/>
            <person name="Zhan B."/>
            <person name="Aroian R.V."/>
            <person name="Pafco B."/>
            <person name="Schwarz E.M."/>
        </authorList>
    </citation>
    <scope>NUCLEOTIDE SEQUENCE [LARGE SCALE GENOMIC DNA]</scope>
    <source>
        <strain evidence="3 4">Aroian</strain>
        <tissue evidence="3">Whole animal</tissue>
    </source>
</reference>
<name>A0ABR1DQH3_NECAM</name>
<dbReference type="EMBL" id="JAVFWL010000004">
    <property type="protein sequence ID" value="KAK6752687.1"/>
    <property type="molecule type" value="Genomic_DNA"/>
</dbReference>
<gene>
    <name evidence="3" type="primary">Necator_chrIV.g17149</name>
    <name evidence="3" type="ORF">RB195_003851</name>
</gene>
<proteinExistence type="predicted"/>
<dbReference type="Proteomes" id="UP001303046">
    <property type="component" value="Unassembled WGS sequence"/>
</dbReference>